<reference evidence="4 5" key="1">
    <citation type="journal article" date="2019" name="Nat. Med.">
        <title>A library of human gut bacterial isolates paired with longitudinal multiomics data enables mechanistic microbiome research.</title>
        <authorList>
            <person name="Poyet M."/>
            <person name="Groussin M."/>
            <person name="Gibbons S.M."/>
            <person name="Avila-Pacheco J."/>
            <person name="Jiang X."/>
            <person name="Kearney S.M."/>
            <person name="Perrotta A.R."/>
            <person name="Berdy B."/>
            <person name="Zhao S."/>
            <person name="Lieberman T.D."/>
            <person name="Swanson P.K."/>
            <person name="Smith M."/>
            <person name="Roesemann S."/>
            <person name="Alexander J.E."/>
            <person name="Rich S.A."/>
            <person name="Livny J."/>
            <person name="Vlamakis H."/>
            <person name="Clish C."/>
            <person name="Bullock K."/>
            <person name="Deik A."/>
            <person name="Scott J."/>
            <person name="Pierce K.A."/>
            <person name="Xavier R.J."/>
            <person name="Alm E.J."/>
        </authorList>
    </citation>
    <scope>NUCLEOTIDE SEQUENCE [LARGE SCALE GENOMIC DNA]</scope>
    <source>
        <strain evidence="3 4">BIOML-A201</strain>
        <strain evidence="2 5">BIOML-A210</strain>
    </source>
</reference>
<dbReference type="EMBL" id="WDWU01000008">
    <property type="protein sequence ID" value="KAB7056825.1"/>
    <property type="molecule type" value="Genomic_DNA"/>
</dbReference>
<accession>A0A6G0GXJ2</accession>
<evidence type="ECO:0000256" key="1">
    <source>
        <dbReference type="SAM" id="MobiDB-lite"/>
    </source>
</evidence>
<dbReference type="RefSeq" id="WP_007055971.1">
    <property type="nucleotide sequence ID" value="NZ_QSPR01000005.1"/>
</dbReference>
<evidence type="ECO:0000313" key="3">
    <source>
        <dbReference type="EMBL" id="KAB7073806.1"/>
    </source>
</evidence>
<comment type="caution">
    <text evidence="3">The sequence shown here is derived from an EMBL/GenBank/DDBJ whole genome shotgun (WGS) entry which is preliminary data.</text>
</comment>
<feature type="region of interest" description="Disordered" evidence="1">
    <location>
        <begin position="1"/>
        <end position="45"/>
    </location>
</feature>
<organism evidence="3 4">
    <name type="scientific">Bifidobacterium longum</name>
    <dbReference type="NCBI Taxonomy" id="216816"/>
    <lineage>
        <taxon>Bacteria</taxon>
        <taxon>Bacillati</taxon>
        <taxon>Actinomycetota</taxon>
        <taxon>Actinomycetes</taxon>
        <taxon>Bifidobacteriales</taxon>
        <taxon>Bifidobacteriaceae</taxon>
        <taxon>Bifidobacterium</taxon>
    </lineage>
</organism>
<gene>
    <name evidence="3" type="ORF">GBI83_03100</name>
    <name evidence="2" type="ORF">GBI87_06530</name>
</gene>
<dbReference type="AlphaFoldDB" id="A0A6G0GXJ2"/>
<dbReference type="Proteomes" id="UP000467387">
    <property type="component" value="Unassembled WGS sequence"/>
</dbReference>
<name>A0A6G0GXJ2_BIFLN</name>
<proteinExistence type="predicted"/>
<dbReference type="EMBL" id="WDWL01000004">
    <property type="protein sequence ID" value="KAB7073806.1"/>
    <property type="molecule type" value="Genomic_DNA"/>
</dbReference>
<evidence type="ECO:0000313" key="2">
    <source>
        <dbReference type="EMBL" id="KAB7056825.1"/>
    </source>
</evidence>
<evidence type="ECO:0000313" key="4">
    <source>
        <dbReference type="Proteomes" id="UP000432196"/>
    </source>
</evidence>
<feature type="compositionally biased region" description="Polar residues" evidence="1">
    <location>
        <begin position="22"/>
        <end position="45"/>
    </location>
</feature>
<dbReference type="Proteomes" id="UP000432196">
    <property type="component" value="Unassembled WGS sequence"/>
</dbReference>
<sequence length="119" mass="12836">MDAAAKTSEDTAKMSLHIKGTPTASQETNCIPNNQNTAKTSIPSTSAQLKRRSFRRFLAISRRDGSTVLPLIRAGSRMIVVVAPMVSPALFSLLTRAPFLDSGFFSDVRIHVSLTSSPS</sequence>
<protein>
    <submittedName>
        <fullName evidence="3">Uncharacterized protein</fullName>
    </submittedName>
</protein>
<evidence type="ECO:0000313" key="5">
    <source>
        <dbReference type="Proteomes" id="UP000467387"/>
    </source>
</evidence>